<dbReference type="InterPro" id="IPR008368">
    <property type="entry name" value="VDCC_gsu"/>
</dbReference>
<evidence type="ECO:0000313" key="8">
    <source>
        <dbReference type="Proteomes" id="UP000828390"/>
    </source>
</evidence>
<dbReference type="PANTHER" id="PTHR12107">
    <property type="entry name" value="VOLTAGE-DEPENDENT CALCIUM CHANNEL GAMMA SUBUNIT"/>
    <property type="match status" value="1"/>
</dbReference>
<dbReference type="InterPro" id="IPR004031">
    <property type="entry name" value="PMP22/EMP/MP20/Claudin"/>
</dbReference>
<name>A0A9D4RDP7_DREPO</name>
<dbReference type="GO" id="GO:0019226">
    <property type="term" value="P:transmission of nerve impulse"/>
    <property type="evidence" value="ECO:0007669"/>
    <property type="project" value="TreeGrafter"/>
</dbReference>
<keyword evidence="4 6" id="KW-1133">Transmembrane helix</keyword>
<accession>A0A9D4RDP7</accession>
<sequence length="237" mass="25941">MTFSPRGLMVTSVVIGAIAVTTLALSVATDAWLFTTETSENLIGNSTKIQRVDAQMGLWKVCGNTDGRHFCTSYSSIKTDGERDEGAQTSYAILRATRMAAMFPVVSLVMITVAVILGILGNIRQDMKTLFAAVIFVLAGLMLAVGIIFYISAINDEVGYRTKGKEGKKFEYEYGWSFFFAGIAFMIAEATAVVFVTQFMQRHASRDDMVRIIPGLEDKLDVEKDTLSGTTNPTIIL</sequence>
<keyword evidence="5 6" id="KW-0472">Membrane</keyword>
<dbReference type="GO" id="GO:0032281">
    <property type="term" value="C:AMPA glutamate receptor complex"/>
    <property type="evidence" value="ECO:0007669"/>
    <property type="project" value="TreeGrafter"/>
</dbReference>
<dbReference type="PANTHER" id="PTHR12107:SF0">
    <property type="entry name" value="STARGAZIN (MAMMALIAN CALCIUM CHANNEL) HOMOLOG"/>
    <property type="match status" value="1"/>
</dbReference>
<keyword evidence="8" id="KW-1185">Reference proteome</keyword>
<dbReference type="EMBL" id="JAIWYP010000002">
    <property type="protein sequence ID" value="KAH3862545.1"/>
    <property type="molecule type" value="Genomic_DNA"/>
</dbReference>
<dbReference type="PRINTS" id="PR01792">
    <property type="entry name" value="VDCCGAMMA"/>
</dbReference>
<dbReference type="GO" id="GO:0016247">
    <property type="term" value="F:channel regulator activity"/>
    <property type="evidence" value="ECO:0007669"/>
    <property type="project" value="TreeGrafter"/>
</dbReference>
<protein>
    <submittedName>
        <fullName evidence="7">Uncharacterized protein</fullName>
    </submittedName>
</protein>
<feature type="transmembrane region" description="Helical" evidence="6">
    <location>
        <begin position="130"/>
        <end position="154"/>
    </location>
</feature>
<gene>
    <name evidence="7" type="ORF">DPMN_025512</name>
</gene>
<evidence type="ECO:0000256" key="5">
    <source>
        <dbReference type="ARBA" id="ARBA00023136"/>
    </source>
</evidence>
<comment type="similarity">
    <text evidence="2">Belongs to the PMP-22/EMP/MP20 family. CACNG subfamily.</text>
</comment>
<feature type="transmembrane region" description="Helical" evidence="6">
    <location>
        <begin position="174"/>
        <end position="196"/>
    </location>
</feature>
<evidence type="ECO:0000256" key="2">
    <source>
        <dbReference type="ARBA" id="ARBA00007111"/>
    </source>
</evidence>
<comment type="subcellular location">
    <subcellularLocation>
        <location evidence="1">Membrane</location>
        <topology evidence="1">Multi-pass membrane protein</topology>
    </subcellularLocation>
</comment>
<evidence type="ECO:0000256" key="4">
    <source>
        <dbReference type="ARBA" id="ARBA00022989"/>
    </source>
</evidence>
<evidence type="ECO:0000256" key="1">
    <source>
        <dbReference type="ARBA" id="ARBA00004141"/>
    </source>
</evidence>
<reference evidence="7" key="2">
    <citation type="submission" date="2020-11" db="EMBL/GenBank/DDBJ databases">
        <authorList>
            <person name="McCartney M.A."/>
            <person name="Auch B."/>
            <person name="Kono T."/>
            <person name="Mallez S."/>
            <person name="Becker A."/>
            <person name="Gohl D.M."/>
            <person name="Silverstein K.A.T."/>
            <person name="Koren S."/>
            <person name="Bechman K.B."/>
            <person name="Herman A."/>
            <person name="Abrahante J.E."/>
            <person name="Garbe J."/>
        </authorList>
    </citation>
    <scope>NUCLEOTIDE SEQUENCE</scope>
    <source>
        <strain evidence="7">Duluth1</strain>
        <tissue evidence="7">Whole animal</tissue>
    </source>
</reference>
<dbReference type="GO" id="GO:0098970">
    <property type="term" value="P:postsynaptic neurotransmitter receptor diffusion trapping"/>
    <property type="evidence" value="ECO:0007669"/>
    <property type="project" value="TreeGrafter"/>
</dbReference>
<dbReference type="Pfam" id="PF13903">
    <property type="entry name" value="Claudin_2"/>
    <property type="match status" value="1"/>
</dbReference>
<dbReference type="AlphaFoldDB" id="A0A9D4RDP7"/>
<feature type="transmembrane region" description="Helical" evidence="6">
    <location>
        <begin position="7"/>
        <end position="28"/>
    </location>
</feature>
<dbReference type="GO" id="GO:0005245">
    <property type="term" value="F:voltage-gated calcium channel activity"/>
    <property type="evidence" value="ECO:0007669"/>
    <property type="project" value="TreeGrafter"/>
</dbReference>
<dbReference type="GO" id="GO:0098839">
    <property type="term" value="C:postsynaptic density membrane"/>
    <property type="evidence" value="ECO:0007669"/>
    <property type="project" value="TreeGrafter"/>
</dbReference>
<dbReference type="GO" id="GO:0099590">
    <property type="term" value="P:neurotransmitter receptor internalization"/>
    <property type="evidence" value="ECO:0007669"/>
    <property type="project" value="TreeGrafter"/>
</dbReference>
<evidence type="ECO:0000256" key="3">
    <source>
        <dbReference type="ARBA" id="ARBA00022692"/>
    </source>
</evidence>
<dbReference type="InterPro" id="IPR051072">
    <property type="entry name" value="CACNG_subunit"/>
</dbReference>
<comment type="caution">
    <text evidence="7">The sequence shown here is derived from an EMBL/GenBank/DDBJ whole genome shotgun (WGS) entry which is preliminary data.</text>
</comment>
<organism evidence="7 8">
    <name type="scientific">Dreissena polymorpha</name>
    <name type="common">Zebra mussel</name>
    <name type="synonym">Mytilus polymorpha</name>
    <dbReference type="NCBI Taxonomy" id="45954"/>
    <lineage>
        <taxon>Eukaryota</taxon>
        <taxon>Metazoa</taxon>
        <taxon>Spiralia</taxon>
        <taxon>Lophotrochozoa</taxon>
        <taxon>Mollusca</taxon>
        <taxon>Bivalvia</taxon>
        <taxon>Autobranchia</taxon>
        <taxon>Heteroconchia</taxon>
        <taxon>Euheterodonta</taxon>
        <taxon>Imparidentia</taxon>
        <taxon>Neoheterodontei</taxon>
        <taxon>Myida</taxon>
        <taxon>Dreissenoidea</taxon>
        <taxon>Dreissenidae</taxon>
        <taxon>Dreissena</taxon>
    </lineage>
</organism>
<reference evidence="7" key="1">
    <citation type="journal article" date="2019" name="bioRxiv">
        <title>The Genome of the Zebra Mussel, Dreissena polymorpha: A Resource for Invasive Species Research.</title>
        <authorList>
            <person name="McCartney M.A."/>
            <person name="Auch B."/>
            <person name="Kono T."/>
            <person name="Mallez S."/>
            <person name="Zhang Y."/>
            <person name="Obille A."/>
            <person name="Becker A."/>
            <person name="Abrahante J.E."/>
            <person name="Garbe J."/>
            <person name="Badalamenti J.P."/>
            <person name="Herman A."/>
            <person name="Mangelson H."/>
            <person name="Liachko I."/>
            <person name="Sullivan S."/>
            <person name="Sone E.D."/>
            <person name="Koren S."/>
            <person name="Silverstein K.A.T."/>
            <person name="Beckman K.B."/>
            <person name="Gohl D.M."/>
        </authorList>
    </citation>
    <scope>NUCLEOTIDE SEQUENCE</scope>
    <source>
        <strain evidence="7">Duluth1</strain>
        <tissue evidence="7">Whole animal</tissue>
    </source>
</reference>
<evidence type="ECO:0000256" key="6">
    <source>
        <dbReference type="SAM" id="Phobius"/>
    </source>
</evidence>
<dbReference type="Gene3D" id="1.20.140.150">
    <property type="match status" value="1"/>
</dbReference>
<dbReference type="GO" id="GO:0051968">
    <property type="term" value="P:positive regulation of synaptic transmission, glutamatergic"/>
    <property type="evidence" value="ECO:0007669"/>
    <property type="project" value="TreeGrafter"/>
</dbReference>
<keyword evidence="3 6" id="KW-0812">Transmembrane</keyword>
<feature type="transmembrane region" description="Helical" evidence="6">
    <location>
        <begin position="101"/>
        <end position="123"/>
    </location>
</feature>
<proteinExistence type="inferred from homology"/>
<dbReference type="GO" id="GO:0098943">
    <property type="term" value="P:neurotransmitter receptor transport, postsynaptic endosome to lysosome"/>
    <property type="evidence" value="ECO:0007669"/>
    <property type="project" value="TreeGrafter"/>
</dbReference>
<evidence type="ECO:0000313" key="7">
    <source>
        <dbReference type="EMBL" id="KAH3862545.1"/>
    </source>
</evidence>
<dbReference type="Proteomes" id="UP000828390">
    <property type="component" value="Unassembled WGS sequence"/>
</dbReference>